<protein>
    <recommendedName>
        <fullName evidence="3">Integrase catalytic domain-containing protein</fullName>
    </recommendedName>
</protein>
<keyword evidence="1" id="KW-0694">RNA-binding</keyword>
<dbReference type="GO" id="GO:0003723">
    <property type="term" value="F:RNA binding"/>
    <property type="evidence" value="ECO:0007669"/>
    <property type="project" value="UniProtKB-KW"/>
</dbReference>
<organism evidence="4 5">
    <name type="scientific">Puccinia sorghi</name>
    <dbReference type="NCBI Taxonomy" id="27349"/>
    <lineage>
        <taxon>Eukaryota</taxon>
        <taxon>Fungi</taxon>
        <taxon>Dikarya</taxon>
        <taxon>Basidiomycota</taxon>
        <taxon>Pucciniomycotina</taxon>
        <taxon>Pucciniomycetes</taxon>
        <taxon>Pucciniales</taxon>
        <taxon>Pucciniaceae</taxon>
        <taxon>Puccinia</taxon>
    </lineage>
</organism>
<evidence type="ECO:0000256" key="1">
    <source>
        <dbReference type="ARBA" id="ARBA00022884"/>
    </source>
</evidence>
<evidence type="ECO:0000259" key="3">
    <source>
        <dbReference type="PROSITE" id="PS50994"/>
    </source>
</evidence>
<dbReference type="VEuPathDB" id="FungiDB:VP01_1263g6"/>
<keyword evidence="5" id="KW-1185">Reference proteome</keyword>
<accession>A0A0L6VPF6</accession>
<name>A0A0L6VPF6_9BASI</name>
<dbReference type="InterPro" id="IPR036397">
    <property type="entry name" value="RNaseH_sf"/>
</dbReference>
<evidence type="ECO:0000256" key="2">
    <source>
        <dbReference type="SAM" id="MobiDB-lite"/>
    </source>
</evidence>
<dbReference type="Gene3D" id="3.30.420.10">
    <property type="entry name" value="Ribonuclease H-like superfamily/Ribonuclease H"/>
    <property type="match status" value="1"/>
</dbReference>
<feature type="compositionally biased region" description="Basic and acidic residues" evidence="2">
    <location>
        <begin position="249"/>
        <end position="273"/>
    </location>
</feature>
<dbReference type="CDD" id="cd09272">
    <property type="entry name" value="RNase_HI_RT_Ty1"/>
    <property type="match status" value="1"/>
</dbReference>
<dbReference type="InterPro" id="IPR012337">
    <property type="entry name" value="RNaseH-like_sf"/>
</dbReference>
<dbReference type="OrthoDB" id="3344688at2759"/>
<evidence type="ECO:0000313" key="4">
    <source>
        <dbReference type="EMBL" id="KNZ62497.1"/>
    </source>
</evidence>
<dbReference type="Pfam" id="PF14223">
    <property type="entry name" value="Retrotran_gag_2"/>
    <property type="match status" value="1"/>
</dbReference>
<dbReference type="SUPFAM" id="SSF53098">
    <property type="entry name" value="Ribonuclease H-like"/>
    <property type="match status" value="1"/>
</dbReference>
<dbReference type="Pfam" id="PF22936">
    <property type="entry name" value="Pol_BBD"/>
    <property type="match status" value="1"/>
</dbReference>
<dbReference type="PANTHER" id="PTHR11439">
    <property type="entry name" value="GAG-POL-RELATED RETROTRANSPOSON"/>
    <property type="match status" value="1"/>
</dbReference>
<dbReference type="PANTHER" id="PTHR11439:SF467">
    <property type="entry name" value="INTEGRASE CATALYTIC DOMAIN-CONTAINING PROTEIN"/>
    <property type="match status" value="1"/>
</dbReference>
<evidence type="ECO:0000313" key="5">
    <source>
        <dbReference type="Proteomes" id="UP000037035"/>
    </source>
</evidence>
<gene>
    <name evidence="4" type="ORF">VP01_1263g6</name>
</gene>
<feature type="region of interest" description="Disordered" evidence="2">
    <location>
        <begin position="235"/>
        <end position="273"/>
    </location>
</feature>
<dbReference type="GO" id="GO:0015074">
    <property type="term" value="P:DNA integration"/>
    <property type="evidence" value="ECO:0007669"/>
    <property type="project" value="InterPro"/>
</dbReference>
<comment type="caution">
    <text evidence="4">The sequence shown here is derived from an EMBL/GenBank/DDBJ whole genome shotgun (WGS) entry which is preliminary data.</text>
</comment>
<sequence length="943" mass="106717">MADAGVGQVPAVRPNALNNAARNDGFRQAMLKTALETTPQLTEENYSVWKDKMTGLLELRGVLTALECENVPLSNDENVELKLLLISKMDSVTHNNVINAENRTSAKEIWKSIKERFASSQSSNRARIFKDFLYLNFKEDAVDTFITEVRIAIKKMIDVGIDLPQDILAYLILFKFPTSLQPLKRQIMHSDKDLKVEFVCNHLTQFNNEAKAETRESTSTTEAAFFSGKKEKFNRTMRSSGNQGSGGNLKKDSRCTEGFHNPKQDQNHKSDSCWHLHPEKAPDWWRESQDKWKASKDKREVNYYMSLVLLWINHGEEKSKIILNSGASAHIFNDEKYFSSLQLKDCDVIKTGKASATLPIKGIGEVILKWKNRCISLQNCLYVPDIVINLVSPGCLDGKGCSVISQGGRFKVKQGDRLVMKGSVKNNLFSIDEPIAVGNTPKGLTTTHTSLLQEIHESYGHASIGRIEHLIPKSISQSEKSNFKCKSCILSKITKQPLKNTSTSASKPFEKLHLDLIGPIDPESREHHRYILTIIDNFSGYLAGFLLVKKEDTCDVLMNLLENENRRLGYYPTWICSDGGGEFVGSSGTILKSKHVRFMKKPEMEISSDPFDDNYESEAVQNQLVENQNLQPTPESTVRSDPCLYVCNDGVSFIFFHVDDLVLVGSGNDFKEKFAARFSNSACHLPNTLLGMKYEREGNKIFLTQPKHINHGLEELGLTECKPSSTPLTPNLQLREASDEDYEKFRKLNINYRSAIGLLNYIASNTRPDLSFAVSSLARYSVKPGLTHWKEVKKTWQYLRHSKDLKFTIEAVNPSEFLSIYSDATWGDDPDSRTSQSGYLCYLFDLNKQLTADNETFKKMFCTNHLIDNKGLNDKLKKFGSNAKTRHIDLRTKGIRQEIKERNIKITLIKTQDMLADALTKPTSIEPLKNLIKTIDPKFHNQS</sequence>
<dbReference type="AlphaFoldDB" id="A0A0L6VPF6"/>
<reference evidence="4 5" key="1">
    <citation type="submission" date="2015-08" db="EMBL/GenBank/DDBJ databases">
        <title>Next Generation Sequencing and Analysis of the Genome of Puccinia sorghi L Schw, the Causal Agent of Maize Common Rust.</title>
        <authorList>
            <person name="Rochi L."/>
            <person name="Burguener G."/>
            <person name="Darino M."/>
            <person name="Turjanski A."/>
            <person name="Kreff E."/>
            <person name="Dieguez M.J."/>
            <person name="Sacco F."/>
        </authorList>
    </citation>
    <scope>NUCLEOTIDE SEQUENCE [LARGE SCALE GENOMIC DNA]</scope>
    <source>
        <strain evidence="4 5">RO10H11247</strain>
    </source>
</reference>
<proteinExistence type="predicted"/>
<dbReference type="Proteomes" id="UP000037035">
    <property type="component" value="Unassembled WGS sequence"/>
</dbReference>
<dbReference type="InterPro" id="IPR001584">
    <property type="entry name" value="Integrase_cat-core"/>
</dbReference>
<dbReference type="PROSITE" id="PS50994">
    <property type="entry name" value="INTEGRASE"/>
    <property type="match status" value="1"/>
</dbReference>
<dbReference type="GO" id="GO:0005634">
    <property type="term" value="C:nucleus"/>
    <property type="evidence" value="ECO:0007669"/>
    <property type="project" value="UniProtKB-ARBA"/>
</dbReference>
<feature type="domain" description="Integrase catalytic" evidence="3">
    <location>
        <begin position="504"/>
        <end position="601"/>
    </location>
</feature>
<dbReference type="EMBL" id="LAVV01002932">
    <property type="protein sequence ID" value="KNZ62497.1"/>
    <property type="molecule type" value="Genomic_DNA"/>
</dbReference>
<dbReference type="InterPro" id="IPR054722">
    <property type="entry name" value="PolX-like_BBD"/>
</dbReference>